<dbReference type="PANTHER" id="PTHR34001:SF3">
    <property type="entry name" value="BLL7405 PROTEIN"/>
    <property type="match status" value="1"/>
</dbReference>
<accession>A0ABT3GUA6</accession>
<feature type="chain" id="PRO_5045603245" evidence="5">
    <location>
        <begin position="28"/>
        <end position="208"/>
    </location>
</feature>
<keyword evidence="8" id="KW-1185">Reference proteome</keyword>
<evidence type="ECO:0000256" key="5">
    <source>
        <dbReference type="SAM" id="SignalP"/>
    </source>
</evidence>
<evidence type="ECO:0000259" key="6">
    <source>
        <dbReference type="Pfam" id="PF13505"/>
    </source>
</evidence>
<dbReference type="RefSeq" id="WP_264504268.1">
    <property type="nucleotide sequence ID" value="NZ_JAPDFL010000001.1"/>
</dbReference>
<evidence type="ECO:0000256" key="1">
    <source>
        <dbReference type="ARBA" id="ARBA00004370"/>
    </source>
</evidence>
<evidence type="ECO:0000256" key="2">
    <source>
        <dbReference type="ARBA" id="ARBA00022729"/>
    </source>
</evidence>
<dbReference type="InterPro" id="IPR011250">
    <property type="entry name" value="OMP/PagP_B-barrel"/>
</dbReference>
<feature type="signal peptide" evidence="5">
    <location>
        <begin position="1"/>
        <end position="27"/>
    </location>
</feature>
<evidence type="ECO:0000313" key="7">
    <source>
        <dbReference type="EMBL" id="MCW1931118.1"/>
    </source>
</evidence>
<proteinExistence type="inferred from homology"/>
<dbReference type="EMBL" id="JAPDFL010000001">
    <property type="protein sequence ID" value="MCW1931118.1"/>
    <property type="molecule type" value="Genomic_DNA"/>
</dbReference>
<dbReference type="SUPFAM" id="SSF56925">
    <property type="entry name" value="OMPA-like"/>
    <property type="match status" value="1"/>
</dbReference>
<reference evidence="7 8" key="1">
    <citation type="submission" date="2022-10" db="EMBL/GenBank/DDBJ databases">
        <title>Pararhodobacter sp. nov., isolated from marine algae.</title>
        <authorList>
            <person name="Choi B.J."/>
            <person name="Kim J.M."/>
            <person name="Lee J.K."/>
            <person name="Choi D.G."/>
            <person name="Jeon C.O."/>
        </authorList>
    </citation>
    <scope>NUCLEOTIDE SEQUENCE [LARGE SCALE GENOMIC DNA]</scope>
    <source>
        <strain evidence="7 8">ZQ420</strain>
    </source>
</reference>
<keyword evidence="3" id="KW-0472">Membrane</keyword>
<dbReference type="PANTHER" id="PTHR34001">
    <property type="entry name" value="BLL7405 PROTEIN"/>
    <property type="match status" value="1"/>
</dbReference>
<gene>
    <name evidence="7" type="ORF">OKW52_02245</name>
</gene>
<evidence type="ECO:0000256" key="4">
    <source>
        <dbReference type="ARBA" id="ARBA00038306"/>
    </source>
</evidence>
<dbReference type="Proteomes" id="UP001208938">
    <property type="component" value="Unassembled WGS sequence"/>
</dbReference>
<comment type="subcellular location">
    <subcellularLocation>
        <location evidence="1">Membrane</location>
    </subcellularLocation>
</comment>
<evidence type="ECO:0000313" key="8">
    <source>
        <dbReference type="Proteomes" id="UP001208938"/>
    </source>
</evidence>
<comment type="caution">
    <text evidence="7">The sequence shown here is derived from an EMBL/GenBank/DDBJ whole genome shotgun (WGS) entry which is preliminary data.</text>
</comment>
<dbReference type="Gene3D" id="2.40.160.20">
    <property type="match status" value="1"/>
</dbReference>
<organism evidence="7 8">
    <name type="scientific">Pararhodobacter zhoushanensis</name>
    <dbReference type="NCBI Taxonomy" id="2479545"/>
    <lineage>
        <taxon>Bacteria</taxon>
        <taxon>Pseudomonadati</taxon>
        <taxon>Pseudomonadota</taxon>
        <taxon>Alphaproteobacteria</taxon>
        <taxon>Rhodobacterales</taxon>
        <taxon>Paracoccaceae</taxon>
        <taxon>Pararhodobacter</taxon>
    </lineage>
</organism>
<dbReference type="InterPro" id="IPR051692">
    <property type="entry name" value="OMP-like"/>
</dbReference>
<keyword evidence="2 5" id="KW-0732">Signal</keyword>
<protein>
    <submittedName>
        <fullName evidence="7">Porin family protein</fullName>
    </submittedName>
</protein>
<dbReference type="Pfam" id="PF13505">
    <property type="entry name" value="OMP_b-brl"/>
    <property type="match status" value="1"/>
</dbReference>
<sequence length="208" mass="21703">MTAIRKLILGSAASVTALGFAAGAALASGPVVYNEPEVMVAPMPAPALSWAGLYGGLSYSRVSGGVTDPAGLPDLESDNGFGAFVGYNWQRGGFVFGGELNYTNFDTSFVGFPGTYQRDSLDLRARAGYAFNRVMVYGFVGAARSTIGSGGTDFTQTGPVYGLGVEAMVTSNMSVGLEFARRNVDADVLGTTVESELDTVSLRAAYHF</sequence>
<name>A0ABT3GUA6_9RHOB</name>
<feature type="domain" description="Outer membrane protein beta-barrel" evidence="6">
    <location>
        <begin position="39"/>
        <end position="208"/>
    </location>
</feature>
<comment type="similarity">
    <text evidence="4">Belongs to the Omp25/RopB family.</text>
</comment>
<evidence type="ECO:0000256" key="3">
    <source>
        <dbReference type="ARBA" id="ARBA00023136"/>
    </source>
</evidence>
<dbReference type="InterPro" id="IPR027385">
    <property type="entry name" value="Beta-barrel_OMP"/>
</dbReference>